<accession>K9USG8</accession>
<protein>
    <submittedName>
        <fullName evidence="1">Uncharacterized protein</fullName>
    </submittedName>
</protein>
<dbReference type="EMBL" id="CP003601">
    <property type="protein sequence ID" value="AFY97204.1"/>
    <property type="molecule type" value="Genomic_DNA"/>
</dbReference>
<organism evidence="1 2">
    <name type="scientific">Chamaesiphon minutus (strain ATCC 27169 / PCC 6605)</name>
    <dbReference type="NCBI Taxonomy" id="1173020"/>
    <lineage>
        <taxon>Bacteria</taxon>
        <taxon>Bacillati</taxon>
        <taxon>Cyanobacteriota</taxon>
        <taxon>Cyanophyceae</taxon>
        <taxon>Gomontiellales</taxon>
        <taxon>Chamaesiphonaceae</taxon>
        <taxon>Chamaesiphon</taxon>
    </lineage>
</organism>
<evidence type="ECO:0000313" key="2">
    <source>
        <dbReference type="Proteomes" id="UP000010366"/>
    </source>
</evidence>
<dbReference type="KEGG" id="cmp:Cha6605_6384"/>
<gene>
    <name evidence="1" type="ORF">Cha6605_6384</name>
</gene>
<keyword evidence="1" id="KW-0614">Plasmid</keyword>
<sequence>MAPQQLELDLWQILAVAQAEPATVGFIELCGHLDGLNLVDGGRAVGEIAEIYRVRAETILTEIAAAYLPVKEPVLPDELWAHLYRQTFILRDEHLYLEVEHDYPQERQSVIKLGVEADEVATEAMMRAAVMGNAHQEEIELWASRIREVMGECGSMLLVELQQQSGLSLVDVWLGLLLGNTGCVVSRQLNALVEFSVDFYERAGIWIVELGSNVITDDYTTSGINCPKLNVDS</sequence>
<dbReference type="AlphaFoldDB" id="K9USG8"/>
<dbReference type="HOGENOM" id="CLU_097082_0_0_3"/>
<keyword evidence="2" id="KW-1185">Reference proteome</keyword>
<dbReference type="Proteomes" id="UP000010366">
    <property type="component" value="Plasmid pCHA6605.01"/>
</dbReference>
<dbReference type="RefSeq" id="WP_015329087.1">
    <property type="nucleotide sequence ID" value="NC_020053.1"/>
</dbReference>
<name>K9USG8_CHAP6</name>
<dbReference type="OrthoDB" id="582303at2"/>
<proteinExistence type="predicted"/>
<evidence type="ECO:0000313" key="1">
    <source>
        <dbReference type="EMBL" id="AFY97204.1"/>
    </source>
</evidence>
<geneLocation type="plasmid" evidence="1 2">
    <name>pCHA6605.01</name>
</geneLocation>
<reference evidence="1 2" key="1">
    <citation type="submission" date="2012-05" db="EMBL/GenBank/DDBJ databases">
        <title>Noncontiguous Finished plasmid 1 of genome of Chamaesiphon sp. PCC 6605.</title>
        <authorList>
            <consortium name="US DOE Joint Genome Institute"/>
            <person name="Gugger M."/>
            <person name="Coursin T."/>
            <person name="Rippka R."/>
            <person name="Tandeau De Marsac N."/>
            <person name="Huntemann M."/>
            <person name="Wei C.-L."/>
            <person name="Han J."/>
            <person name="Detter J.C."/>
            <person name="Han C."/>
            <person name="Tapia R."/>
            <person name="Chen A."/>
            <person name="Kyrpides N."/>
            <person name="Mavromatis K."/>
            <person name="Markowitz V."/>
            <person name="Szeto E."/>
            <person name="Ivanova N."/>
            <person name="Pagani I."/>
            <person name="Pati A."/>
            <person name="Goodwin L."/>
            <person name="Nordberg H.P."/>
            <person name="Cantor M.N."/>
            <person name="Hua S.X."/>
            <person name="Woyke T."/>
            <person name="Kerfeld C.A."/>
        </authorList>
    </citation>
    <scope>NUCLEOTIDE SEQUENCE [LARGE SCALE GENOMIC DNA]</scope>
    <source>
        <strain evidence="2">ATCC 27169 / PCC 6605</strain>
        <plasmid evidence="2">Plasmid pCHA6605.01</plasmid>
    </source>
</reference>